<evidence type="ECO:0000256" key="4">
    <source>
        <dbReference type="ARBA" id="ARBA00022840"/>
    </source>
</evidence>
<dbReference type="GO" id="GO:0007005">
    <property type="term" value="P:mitochondrion organization"/>
    <property type="evidence" value="ECO:0007669"/>
    <property type="project" value="TreeGrafter"/>
</dbReference>
<sequence>MSWLLGRFNQTGEGPSPPGAAGPPGDGGGAKTPGNGDRKGGNDKNTEKGKKWTGFDPTGLERAAKAARELDHSLHATEALEMARLQEQTEQLKHQEKIKEYEAAIKQMEADKARIEHEERRKTLAAETEQHQKRRTQEENLKKQEESVQKQEQMRRSTIEYEANLRHKNEMLRLEAELKGKAKIERENRDLNLEKIRVKAAENRVTVLESVKTAGAIIGDGVSNFITNWDKMTATAAGITLIAIGVYAARTGTAVAGRFIEARLGKPSLVRETSRLSLLQSLRHPLQAFGRLFTKPSDPLQGIIFNPRLEERVRSLAKATINTKHNGGVYRNVLMYGPPGTGKTMFAK</sequence>
<name>A0A1X7UTJ6_AMPQE</name>
<evidence type="ECO:0000313" key="10">
    <source>
        <dbReference type="EnsemblMetazoa" id="Aqu2.1.30991_001"/>
    </source>
</evidence>
<protein>
    <recommendedName>
        <fullName evidence="9">ATPase family AAA domain-containing protein</fullName>
    </recommendedName>
</protein>
<evidence type="ECO:0000256" key="3">
    <source>
        <dbReference type="ARBA" id="ARBA00022792"/>
    </source>
</evidence>
<feature type="compositionally biased region" description="Basic and acidic residues" evidence="8">
    <location>
        <begin position="62"/>
        <end position="72"/>
    </location>
</feature>
<feature type="domain" description="ATPase family AAA" evidence="9">
    <location>
        <begin position="127"/>
        <end position="271"/>
    </location>
</feature>
<dbReference type="EnsemblMetazoa" id="Aqu2.1.30991_001">
    <property type="protein sequence ID" value="Aqu2.1.30991_001"/>
    <property type="gene ID" value="Aqu2.1.30991"/>
</dbReference>
<dbReference type="Pfam" id="PF12037">
    <property type="entry name" value="ATAD3_N"/>
    <property type="match status" value="1"/>
</dbReference>
<dbReference type="GO" id="GO:0005743">
    <property type="term" value="C:mitochondrial inner membrane"/>
    <property type="evidence" value="ECO:0007669"/>
    <property type="project" value="UniProtKB-SubCell"/>
</dbReference>
<dbReference type="OrthoDB" id="199596at2759"/>
<dbReference type="AlphaFoldDB" id="A0A1X7UTJ6"/>
<keyword evidence="6" id="KW-0496">Mitochondrion</keyword>
<dbReference type="InterPro" id="IPR021911">
    <property type="entry name" value="ATAD3_N"/>
</dbReference>
<evidence type="ECO:0000256" key="8">
    <source>
        <dbReference type="SAM" id="MobiDB-lite"/>
    </source>
</evidence>
<keyword evidence="3" id="KW-0999">Mitochondrion inner membrane</keyword>
<feature type="compositionally biased region" description="Gly residues" evidence="8">
    <location>
        <begin position="22"/>
        <end position="31"/>
    </location>
</feature>
<dbReference type="SUPFAM" id="SSF52540">
    <property type="entry name" value="P-loop containing nucleoside triphosphate hydrolases"/>
    <property type="match status" value="1"/>
</dbReference>
<evidence type="ECO:0000256" key="6">
    <source>
        <dbReference type="ARBA" id="ARBA00023128"/>
    </source>
</evidence>
<dbReference type="eggNOG" id="KOG0742">
    <property type="taxonomic scope" value="Eukaryota"/>
</dbReference>
<proteinExistence type="predicted"/>
<reference evidence="10" key="1">
    <citation type="submission" date="2017-05" db="UniProtKB">
        <authorList>
            <consortium name="EnsemblMetazoa"/>
        </authorList>
    </citation>
    <scope>IDENTIFICATION</scope>
</reference>
<evidence type="ECO:0000256" key="5">
    <source>
        <dbReference type="ARBA" id="ARBA00023054"/>
    </source>
</evidence>
<dbReference type="OMA" id="QACESSD"/>
<dbReference type="PANTHER" id="PTHR23075:SF0">
    <property type="entry name" value="ATPASE FAMILY AAA DOMAIN-CONTAINING PROTEIN 3"/>
    <property type="match status" value="1"/>
</dbReference>
<feature type="compositionally biased region" description="Basic and acidic residues" evidence="8">
    <location>
        <begin position="36"/>
        <end position="50"/>
    </location>
</feature>
<dbReference type="Gene3D" id="3.40.50.300">
    <property type="entry name" value="P-loop containing nucleotide triphosphate hydrolases"/>
    <property type="match status" value="1"/>
</dbReference>
<keyword evidence="5" id="KW-0175">Coiled coil</keyword>
<dbReference type="InParanoid" id="A0A1X7UTJ6"/>
<organism evidence="10">
    <name type="scientific">Amphimedon queenslandica</name>
    <name type="common">Sponge</name>
    <dbReference type="NCBI Taxonomy" id="400682"/>
    <lineage>
        <taxon>Eukaryota</taxon>
        <taxon>Metazoa</taxon>
        <taxon>Porifera</taxon>
        <taxon>Demospongiae</taxon>
        <taxon>Heteroscleromorpha</taxon>
        <taxon>Haplosclerida</taxon>
        <taxon>Niphatidae</taxon>
        <taxon>Amphimedon</taxon>
    </lineage>
</organism>
<comment type="subcellular location">
    <subcellularLocation>
        <location evidence="1">Mitochondrion inner membrane</location>
    </subcellularLocation>
</comment>
<dbReference type="InterPro" id="IPR027417">
    <property type="entry name" value="P-loop_NTPase"/>
</dbReference>
<keyword evidence="2" id="KW-0547">Nucleotide-binding</keyword>
<keyword evidence="7" id="KW-0472">Membrane</keyword>
<evidence type="ECO:0000259" key="9">
    <source>
        <dbReference type="Pfam" id="PF12037"/>
    </source>
</evidence>
<evidence type="ECO:0000256" key="1">
    <source>
        <dbReference type="ARBA" id="ARBA00004273"/>
    </source>
</evidence>
<feature type="region of interest" description="Disordered" evidence="8">
    <location>
        <begin position="1"/>
        <end position="72"/>
    </location>
</feature>
<dbReference type="PANTHER" id="PTHR23075">
    <property type="entry name" value="PUTATIVE ATP-ASE"/>
    <property type="match status" value="1"/>
</dbReference>
<accession>A0A1X7UTJ6</accession>
<feature type="region of interest" description="Disordered" evidence="8">
    <location>
        <begin position="112"/>
        <end position="155"/>
    </location>
</feature>
<evidence type="ECO:0000256" key="7">
    <source>
        <dbReference type="ARBA" id="ARBA00023136"/>
    </source>
</evidence>
<dbReference type="GO" id="GO:0008270">
    <property type="term" value="F:zinc ion binding"/>
    <property type="evidence" value="ECO:0007669"/>
    <property type="project" value="TreeGrafter"/>
</dbReference>
<keyword evidence="4" id="KW-0067">ATP-binding</keyword>
<evidence type="ECO:0000256" key="2">
    <source>
        <dbReference type="ARBA" id="ARBA00022741"/>
    </source>
</evidence>
<dbReference type="GO" id="GO:0005524">
    <property type="term" value="F:ATP binding"/>
    <property type="evidence" value="ECO:0007669"/>
    <property type="project" value="UniProtKB-KW"/>
</dbReference>
<dbReference type="STRING" id="400682.A0A1X7UTJ6"/>